<feature type="transmembrane region" description="Helical" evidence="5">
    <location>
        <begin position="109"/>
        <end position="125"/>
    </location>
</feature>
<evidence type="ECO:0000313" key="7">
    <source>
        <dbReference type="EMBL" id="RZU39031.1"/>
    </source>
</evidence>
<dbReference type="AlphaFoldDB" id="A0A4Q7YQ96"/>
<comment type="subcellular location">
    <subcellularLocation>
        <location evidence="1">Membrane</location>
        <topology evidence="1">Multi-pass membrane protein</topology>
    </subcellularLocation>
</comment>
<dbReference type="GO" id="GO:0016020">
    <property type="term" value="C:membrane"/>
    <property type="evidence" value="ECO:0007669"/>
    <property type="project" value="UniProtKB-SubCell"/>
</dbReference>
<keyword evidence="8" id="KW-1185">Reference proteome</keyword>
<evidence type="ECO:0000313" key="8">
    <source>
        <dbReference type="Proteomes" id="UP000292958"/>
    </source>
</evidence>
<dbReference type="RefSeq" id="WP_130417307.1">
    <property type="nucleotide sequence ID" value="NZ_SHKW01000001.1"/>
</dbReference>
<dbReference type="Pfam" id="PF07291">
    <property type="entry name" value="MauE"/>
    <property type="match status" value="1"/>
</dbReference>
<evidence type="ECO:0000256" key="2">
    <source>
        <dbReference type="ARBA" id="ARBA00022692"/>
    </source>
</evidence>
<sequence length="140" mass="15168">MQFNTSKSDEKIAYALLRAVAGTNLLMHGVSRLLAGSQGFATHLTEQFAHSPLPESMVRAFGAMLPPIEGLIGLLLLIGLKTRWTLIAASLLMLVLTFGSALVQDWTAAGAQLVYALVFSVLLFLRQYNAWSLDGCMNKA</sequence>
<gene>
    <name evidence="7" type="ORF">BDD14_0356</name>
</gene>
<feature type="transmembrane region" description="Helical" evidence="5">
    <location>
        <begin position="12"/>
        <end position="30"/>
    </location>
</feature>
<dbReference type="OrthoDB" id="121859at2"/>
<dbReference type="Proteomes" id="UP000292958">
    <property type="component" value="Unassembled WGS sequence"/>
</dbReference>
<comment type="caution">
    <text evidence="7">The sequence shown here is derived from an EMBL/GenBank/DDBJ whole genome shotgun (WGS) entry which is preliminary data.</text>
</comment>
<feature type="transmembrane region" description="Helical" evidence="5">
    <location>
        <begin position="84"/>
        <end position="103"/>
    </location>
</feature>
<name>A0A4Q7YQ96_9BACT</name>
<dbReference type="GO" id="GO:0030416">
    <property type="term" value="P:methylamine metabolic process"/>
    <property type="evidence" value="ECO:0007669"/>
    <property type="project" value="InterPro"/>
</dbReference>
<feature type="transmembrane region" description="Helical" evidence="5">
    <location>
        <begin position="57"/>
        <end position="77"/>
    </location>
</feature>
<keyword evidence="2 5" id="KW-0812">Transmembrane</keyword>
<protein>
    <submittedName>
        <fullName evidence="7">Thiosulfate dehydrogenase [quinone] large subunit</fullName>
    </submittedName>
</protein>
<reference evidence="7 8" key="1">
    <citation type="submission" date="2019-02" db="EMBL/GenBank/DDBJ databases">
        <title>Genomic Encyclopedia of Archaeal and Bacterial Type Strains, Phase II (KMG-II): from individual species to whole genera.</title>
        <authorList>
            <person name="Goeker M."/>
        </authorList>
    </citation>
    <scope>NUCLEOTIDE SEQUENCE [LARGE SCALE GENOMIC DNA]</scope>
    <source>
        <strain evidence="7 8">DSM 18101</strain>
    </source>
</reference>
<evidence type="ECO:0000256" key="5">
    <source>
        <dbReference type="SAM" id="Phobius"/>
    </source>
</evidence>
<accession>A0A4Q7YQ96</accession>
<evidence type="ECO:0000259" key="6">
    <source>
        <dbReference type="Pfam" id="PF07291"/>
    </source>
</evidence>
<organism evidence="7 8">
    <name type="scientific">Edaphobacter modestus</name>
    <dbReference type="NCBI Taxonomy" id="388466"/>
    <lineage>
        <taxon>Bacteria</taxon>
        <taxon>Pseudomonadati</taxon>
        <taxon>Acidobacteriota</taxon>
        <taxon>Terriglobia</taxon>
        <taxon>Terriglobales</taxon>
        <taxon>Acidobacteriaceae</taxon>
        <taxon>Edaphobacter</taxon>
    </lineage>
</organism>
<proteinExistence type="predicted"/>
<dbReference type="InterPro" id="IPR009908">
    <property type="entry name" value="Methylamine_util_MauE"/>
</dbReference>
<dbReference type="EMBL" id="SHKW01000001">
    <property type="protein sequence ID" value="RZU39031.1"/>
    <property type="molecule type" value="Genomic_DNA"/>
</dbReference>
<keyword evidence="3 5" id="KW-1133">Transmembrane helix</keyword>
<evidence type="ECO:0000256" key="4">
    <source>
        <dbReference type="ARBA" id="ARBA00023136"/>
    </source>
</evidence>
<feature type="domain" description="Methylamine utilisation protein MauE" evidence="6">
    <location>
        <begin position="12"/>
        <end position="104"/>
    </location>
</feature>
<evidence type="ECO:0000256" key="3">
    <source>
        <dbReference type="ARBA" id="ARBA00022989"/>
    </source>
</evidence>
<evidence type="ECO:0000256" key="1">
    <source>
        <dbReference type="ARBA" id="ARBA00004141"/>
    </source>
</evidence>
<keyword evidence="4 5" id="KW-0472">Membrane</keyword>